<evidence type="ECO:0000313" key="2">
    <source>
        <dbReference type="Proteomes" id="UP000478052"/>
    </source>
</evidence>
<protein>
    <submittedName>
        <fullName evidence="1">Integrase catalytic domain-containing protein</fullName>
    </submittedName>
</protein>
<sequence length="113" mass="12937">MFRLWEMCLTAAVEAEESQQIKNTHVNLKWVMDYLEHRVYPASIPDKGSRANFRCCRPFTVKDGVLYYKKTMAKVIITPEERIKLVHDGADSSLEASALSWADRPIGKSGFSR</sequence>
<keyword evidence="2" id="KW-1185">Reference proteome</keyword>
<comment type="caution">
    <text evidence="1">The sequence shown here is derived from an EMBL/GenBank/DDBJ whole genome shotgun (WGS) entry which is preliminary data.</text>
</comment>
<dbReference type="AlphaFoldDB" id="A0A6G0VK60"/>
<organism evidence="1 2">
    <name type="scientific">Aphis craccivora</name>
    <name type="common">Cowpea aphid</name>
    <dbReference type="NCBI Taxonomy" id="307492"/>
    <lineage>
        <taxon>Eukaryota</taxon>
        <taxon>Metazoa</taxon>
        <taxon>Ecdysozoa</taxon>
        <taxon>Arthropoda</taxon>
        <taxon>Hexapoda</taxon>
        <taxon>Insecta</taxon>
        <taxon>Pterygota</taxon>
        <taxon>Neoptera</taxon>
        <taxon>Paraneoptera</taxon>
        <taxon>Hemiptera</taxon>
        <taxon>Sternorrhyncha</taxon>
        <taxon>Aphidomorpha</taxon>
        <taxon>Aphidoidea</taxon>
        <taxon>Aphididae</taxon>
        <taxon>Aphidini</taxon>
        <taxon>Aphis</taxon>
        <taxon>Aphis</taxon>
    </lineage>
</organism>
<accession>A0A6G0VK60</accession>
<dbReference type="EMBL" id="VUJU01017355">
    <property type="protein sequence ID" value="KAF0683649.1"/>
    <property type="molecule type" value="Genomic_DNA"/>
</dbReference>
<reference evidence="1 2" key="1">
    <citation type="submission" date="2019-08" db="EMBL/GenBank/DDBJ databases">
        <title>Whole genome of Aphis craccivora.</title>
        <authorList>
            <person name="Voronova N.V."/>
            <person name="Shulinski R.S."/>
            <person name="Bandarenka Y.V."/>
            <person name="Zhorov D.G."/>
            <person name="Warner D."/>
        </authorList>
    </citation>
    <scope>NUCLEOTIDE SEQUENCE [LARGE SCALE GENOMIC DNA]</scope>
    <source>
        <strain evidence="1">180601</strain>
        <tissue evidence="1">Whole Body</tissue>
    </source>
</reference>
<proteinExistence type="predicted"/>
<name>A0A6G0VK60_APHCR</name>
<dbReference type="Proteomes" id="UP000478052">
    <property type="component" value="Unassembled WGS sequence"/>
</dbReference>
<evidence type="ECO:0000313" key="1">
    <source>
        <dbReference type="EMBL" id="KAF0683649.1"/>
    </source>
</evidence>
<gene>
    <name evidence="1" type="ORF">FWK35_00038175</name>
</gene>